<comment type="caution">
    <text evidence="3">The sequence shown here is derived from an EMBL/GenBank/DDBJ whole genome shotgun (WGS) entry which is preliminary data.</text>
</comment>
<name>A0A835Z1F7_9STRA</name>
<proteinExistence type="predicted"/>
<evidence type="ECO:0000313" key="4">
    <source>
        <dbReference type="Proteomes" id="UP000664859"/>
    </source>
</evidence>
<dbReference type="Pfam" id="PF02201">
    <property type="entry name" value="SWIB"/>
    <property type="match status" value="1"/>
</dbReference>
<evidence type="ECO:0000259" key="2">
    <source>
        <dbReference type="SMART" id="SM00151"/>
    </source>
</evidence>
<accession>A0A835Z1F7</accession>
<feature type="compositionally biased region" description="Low complexity" evidence="1">
    <location>
        <begin position="20"/>
        <end position="50"/>
    </location>
</feature>
<dbReference type="AlphaFoldDB" id="A0A835Z1F7"/>
<dbReference type="SMART" id="SM00151">
    <property type="entry name" value="SWIB"/>
    <property type="match status" value="1"/>
</dbReference>
<protein>
    <recommendedName>
        <fullName evidence="2">SWIB domain-containing protein</fullName>
    </recommendedName>
</protein>
<dbReference type="Gene3D" id="1.10.245.10">
    <property type="entry name" value="SWIB/MDM2 domain"/>
    <property type="match status" value="1"/>
</dbReference>
<gene>
    <name evidence="3" type="ORF">JKP88DRAFT_290121</name>
</gene>
<organism evidence="3 4">
    <name type="scientific">Tribonema minus</name>
    <dbReference type="NCBI Taxonomy" id="303371"/>
    <lineage>
        <taxon>Eukaryota</taxon>
        <taxon>Sar</taxon>
        <taxon>Stramenopiles</taxon>
        <taxon>Ochrophyta</taxon>
        <taxon>PX clade</taxon>
        <taxon>Xanthophyceae</taxon>
        <taxon>Tribonematales</taxon>
        <taxon>Tribonemataceae</taxon>
        <taxon>Tribonema</taxon>
    </lineage>
</organism>
<sequence>MDTPTINLNDAAIADSTVSGPGAVDPDVPAAEVAGPDTESATPPAEADPAPVAVPAVTSEEVDAAIAAIHASVQSTPKFDCLYINTPWHALSEEQLASLPISAMSADDAALFLWCSTTTAGIAASLIEKWGFTFHSVAAVVSIAEQPSNTPSPAPAQLEDGAKKPRGPRVKVIAAPDWWIANELPGAQLSRSCSEQLWMAVRGTGPPANSKCRLLPFQVVARPDLAKKSNKARHPSPWCPPQWFSRRPVSYLQQVKDSLAAEAKIAELFGEDAHDDMWVFSPCLPTLVIPPLKSSEGAVAIAKDAIGLDGKVALRSIAAKLRRNIGEESWDEDVTAIVDRASNAAGEDWRDTAHLRLISWVADNLLKHKAARPRRGKRKAAATDEQRPKFGIAAPGPVSEELLEFFGLPSGQLLARTEAVAKLNAYVKENGLTQGKQIVFDDKLKALLKPGENDAVTYFSLCRLLSPHFPVSKRAKKAALEAENNGVNEELDPSVA</sequence>
<feature type="region of interest" description="Disordered" evidence="1">
    <location>
        <begin position="146"/>
        <end position="166"/>
    </location>
</feature>
<dbReference type="SUPFAM" id="SSF47592">
    <property type="entry name" value="SWIB/MDM2 domain"/>
    <property type="match status" value="1"/>
</dbReference>
<dbReference type="CDD" id="cd10567">
    <property type="entry name" value="SWIB-MDM2_like"/>
    <property type="match status" value="1"/>
</dbReference>
<dbReference type="InterPro" id="IPR036885">
    <property type="entry name" value="SWIB_MDM2_dom_sf"/>
</dbReference>
<feature type="region of interest" description="Disordered" evidence="1">
    <location>
        <begin position="371"/>
        <end position="393"/>
    </location>
</feature>
<feature type="domain" description="SWIB" evidence="2">
    <location>
        <begin position="392"/>
        <end position="474"/>
    </location>
</feature>
<dbReference type="Proteomes" id="UP000664859">
    <property type="component" value="Unassembled WGS sequence"/>
</dbReference>
<reference evidence="3" key="1">
    <citation type="submission" date="2021-02" db="EMBL/GenBank/DDBJ databases">
        <title>First Annotated Genome of the Yellow-green Alga Tribonema minus.</title>
        <authorList>
            <person name="Mahan K.M."/>
        </authorList>
    </citation>
    <scope>NUCLEOTIDE SEQUENCE</scope>
    <source>
        <strain evidence="3">UTEX B ZZ1240</strain>
    </source>
</reference>
<dbReference type="EMBL" id="JAFCMP010000181">
    <property type="protein sequence ID" value="KAG5183892.1"/>
    <property type="molecule type" value="Genomic_DNA"/>
</dbReference>
<feature type="region of interest" description="Disordered" evidence="1">
    <location>
        <begin position="16"/>
        <end position="50"/>
    </location>
</feature>
<evidence type="ECO:0000256" key="1">
    <source>
        <dbReference type="SAM" id="MobiDB-lite"/>
    </source>
</evidence>
<dbReference type="OrthoDB" id="10251073at2759"/>
<feature type="compositionally biased region" description="Basic residues" evidence="1">
    <location>
        <begin position="371"/>
        <end position="380"/>
    </location>
</feature>
<evidence type="ECO:0000313" key="3">
    <source>
        <dbReference type="EMBL" id="KAG5183892.1"/>
    </source>
</evidence>
<keyword evidence="4" id="KW-1185">Reference proteome</keyword>
<dbReference type="InterPro" id="IPR019835">
    <property type="entry name" value="SWIB_domain"/>
</dbReference>
<dbReference type="InterPro" id="IPR003121">
    <property type="entry name" value="SWIB_MDM2_domain"/>
</dbReference>